<dbReference type="RefSeq" id="XP_035300063.1">
    <property type="nucleotide sequence ID" value="XM_035444172.1"/>
</dbReference>
<reference evidence="2" key="3">
    <citation type="submission" date="2025-08" db="UniProtKB">
        <authorList>
            <consortium name="RefSeq"/>
        </authorList>
    </citation>
    <scope>IDENTIFICATION</scope>
    <source>
        <strain evidence="2">17A/GY</strain>
        <tissue evidence="2">Liver</tissue>
    </source>
</reference>
<keyword evidence="1" id="KW-1185">Reference proteome</keyword>
<dbReference type="GeneID" id="103159224"/>
<evidence type="ECO:0000313" key="1">
    <source>
        <dbReference type="Proteomes" id="UP001108280"/>
    </source>
</evidence>
<organism evidence="1 2">
    <name type="scientific">Cricetulus griseus</name>
    <name type="common">Chinese hamster</name>
    <name type="synonym">Cricetulus barabensis griseus</name>
    <dbReference type="NCBI Taxonomy" id="10029"/>
    <lineage>
        <taxon>Eukaryota</taxon>
        <taxon>Metazoa</taxon>
        <taxon>Chordata</taxon>
        <taxon>Craniata</taxon>
        <taxon>Vertebrata</taxon>
        <taxon>Euteleostomi</taxon>
        <taxon>Mammalia</taxon>
        <taxon>Eutheria</taxon>
        <taxon>Euarchontoglires</taxon>
        <taxon>Glires</taxon>
        <taxon>Rodentia</taxon>
        <taxon>Myomorpha</taxon>
        <taxon>Muroidea</taxon>
        <taxon>Cricetidae</taxon>
        <taxon>Cricetinae</taxon>
        <taxon>Cricetulus</taxon>
    </lineage>
</organism>
<dbReference type="RefSeq" id="XP_035312493.1">
    <property type="nucleotide sequence ID" value="XM_035456602.1"/>
</dbReference>
<protein>
    <submittedName>
        <fullName evidence="2">Uncharacterized protein LOC103159224</fullName>
    </submittedName>
</protein>
<dbReference type="AlphaFoldDB" id="A0A9J7GW65"/>
<dbReference type="KEGG" id="cge:103159224"/>
<proteinExistence type="predicted"/>
<name>A0A9J7GW65_CRIGR</name>
<gene>
    <name evidence="2" type="primary">LOC103159224</name>
</gene>
<reference evidence="1" key="2">
    <citation type="journal article" date="2020" name="Biotechnol. Bioeng.">
        <title>Chromosome-scale scaffolds for the Chinese hamster reference genome assembly to facilitate the study of the CHO epigenome.</title>
        <authorList>
            <person name="Hilliard W."/>
            <person name="MacDonald M."/>
            <person name="Lee K.H."/>
        </authorList>
    </citation>
    <scope>NUCLEOTIDE SEQUENCE [LARGE SCALE GENOMIC DNA]</scope>
    <source>
        <strain evidence="1">17A/GY</strain>
    </source>
</reference>
<sequence length="250" mass="28340">MTLGAIDFPEPSSLNPAAPPSPFIVTLLQDTECARQLSVPVRTGGLHPPVLMEMVPCEEEEEEDRPLMKATPSWSLSWHIQKYVSWILRIQKEGTETGCCISDEDVPQRRKHFVHGTRIRLWPPSRVEPTYPSDVSNRVIMEVVPCVFPEQEEELSVGKVEPSDKENIILETLRDSFHHHRRSEESIEYPSWNAHRQWDWSSDEEDCEGHTISVTALVHAEASFSDAKEEKAEPAVGSCDGICKEAELRS</sequence>
<accession>A0A9J7GW65</accession>
<evidence type="ECO:0000313" key="2">
    <source>
        <dbReference type="RefSeq" id="XP_035300063.1"/>
    </source>
</evidence>
<reference evidence="1" key="1">
    <citation type="journal article" date="2018" name="Biotechnol. Bioeng.">
        <title>A reference genome of the Chinese hamster based on a hybrid assembly strategy.</title>
        <authorList>
            <person name="Rupp O."/>
            <person name="MacDonald M.L."/>
            <person name="Li S."/>
            <person name="Dhiman H."/>
            <person name="Polson S."/>
            <person name="Griep S."/>
            <person name="Heffner K."/>
            <person name="Hernandez I."/>
            <person name="Brinkrolf K."/>
            <person name="Jadhav V."/>
            <person name="Samoudi M."/>
            <person name="Hao H."/>
            <person name="Kingham B."/>
            <person name="Goesmann A."/>
            <person name="Betenbaugh M.J."/>
            <person name="Lewis N.E."/>
            <person name="Borth N."/>
            <person name="Lee K.H."/>
        </authorList>
    </citation>
    <scope>NUCLEOTIDE SEQUENCE [LARGE SCALE GENOMIC DNA]</scope>
    <source>
        <strain evidence="1">17A/GY</strain>
    </source>
</reference>
<dbReference type="Proteomes" id="UP001108280">
    <property type="component" value="Chromosome 4"/>
</dbReference>
<dbReference type="OrthoDB" id="9628951at2759"/>